<organism evidence="1 2">
    <name type="scientific">Candidatus Falkowbacteria bacterium RIFOXYA2_FULL_47_19</name>
    <dbReference type="NCBI Taxonomy" id="1797994"/>
    <lineage>
        <taxon>Bacteria</taxon>
        <taxon>Candidatus Falkowiibacteriota</taxon>
    </lineage>
</organism>
<dbReference type="PANTHER" id="PTHR12993">
    <property type="entry name" value="N-ACETYLGLUCOSAMINYL-PHOSPHATIDYLINOSITOL DE-N-ACETYLASE-RELATED"/>
    <property type="match status" value="1"/>
</dbReference>
<accession>A0A1F5SE15</accession>
<evidence type="ECO:0008006" key="3">
    <source>
        <dbReference type="Google" id="ProtNLM"/>
    </source>
</evidence>
<dbReference type="InterPro" id="IPR003737">
    <property type="entry name" value="GlcNAc_PI_deacetylase-related"/>
</dbReference>
<dbReference type="STRING" id="1797994.A2227_04590"/>
<dbReference type="InterPro" id="IPR024078">
    <property type="entry name" value="LmbE-like_dom_sf"/>
</dbReference>
<comment type="caution">
    <text evidence="1">The sequence shown here is derived from an EMBL/GenBank/DDBJ whole genome shotgun (WGS) entry which is preliminary data.</text>
</comment>
<dbReference type="AlphaFoldDB" id="A0A1F5SE15"/>
<reference evidence="1 2" key="1">
    <citation type="journal article" date="2016" name="Nat. Commun.">
        <title>Thousands of microbial genomes shed light on interconnected biogeochemical processes in an aquifer system.</title>
        <authorList>
            <person name="Anantharaman K."/>
            <person name="Brown C.T."/>
            <person name="Hug L.A."/>
            <person name="Sharon I."/>
            <person name="Castelle C.J."/>
            <person name="Probst A.J."/>
            <person name="Thomas B.C."/>
            <person name="Singh A."/>
            <person name="Wilkins M.J."/>
            <person name="Karaoz U."/>
            <person name="Brodie E.L."/>
            <person name="Williams K.H."/>
            <person name="Hubbard S.S."/>
            <person name="Banfield J.F."/>
        </authorList>
    </citation>
    <scope>NUCLEOTIDE SEQUENCE [LARGE SCALE GENOMIC DNA]</scope>
</reference>
<sequence length="197" mass="22426">MKELRLNDGGRALVIVAHPDDETIWMGGALLRFSKIKWTILSLCRASDSDRRPKFFRVCERYGAKGIIADLDDEDKLSFKNTLPVIKKIIKEEVGRARFDYLFTHNANGEYGHPRHKGAYQAIKEMIKDGELSADKVFFFAYDPVGKHKVKVGKNADTNLKLTSDEFKEKKRIVAEMYGYPHDGIDVGYCTDVEGFS</sequence>
<dbReference type="Pfam" id="PF02585">
    <property type="entry name" value="PIG-L"/>
    <property type="match status" value="1"/>
</dbReference>
<name>A0A1F5SE15_9BACT</name>
<protein>
    <recommendedName>
        <fullName evidence="3">GlcNAc-PI de-N-acetylase</fullName>
    </recommendedName>
</protein>
<proteinExistence type="predicted"/>
<evidence type="ECO:0000313" key="1">
    <source>
        <dbReference type="EMBL" id="OGF24938.1"/>
    </source>
</evidence>
<dbReference type="EMBL" id="MFGB01000025">
    <property type="protein sequence ID" value="OGF24938.1"/>
    <property type="molecule type" value="Genomic_DNA"/>
</dbReference>
<dbReference type="Proteomes" id="UP000178367">
    <property type="component" value="Unassembled WGS sequence"/>
</dbReference>
<dbReference type="Gene3D" id="3.40.50.10320">
    <property type="entry name" value="LmbE-like"/>
    <property type="match status" value="1"/>
</dbReference>
<dbReference type="GO" id="GO:0000225">
    <property type="term" value="F:N-acetylglucosaminylphosphatidylinositol deacetylase activity"/>
    <property type="evidence" value="ECO:0007669"/>
    <property type="project" value="TreeGrafter"/>
</dbReference>
<dbReference type="SUPFAM" id="SSF102588">
    <property type="entry name" value="LmbE-like"/>
    <property type="match status" value="1"/>
</dbReference>
<evidence type="ECO:0000313" key="2">
    <source>
        <dbReference type="Proteomes" id="UP000178367"/>
    </source>
</evidence>
<dbReference type="PANTHER" id="PTHR12993:SF11">
    <property type="entry name" value="N-ACETYLGLUCOSAMINYL-PHOSPHATIDYLINOSITOL DE-N-ACETYLASE"/>
    <property type="match status" value="1"/>
</dbReference>
<gene>
    <name evidence="1" type="ORF">A2227_04590</name>
</gene>